<evidence type="ECO:0000313" key="2">
    <source>
        <dbReference type="EMBL" id="MBK7675638.1"/>
    </source>
</evidence>
<dbReference type="InterPro" id="IPR053136">
    <property type="entry name" value="UTP_pyrophosphatase-like"/>
</dbReference>
<protein>
    <submittedName>
        <fullName evidence="2">M48 family metallopeptidase</fullName>
    </submittedName>
</protein>
<dbReference type="PANTHER" id="PTHR30399:SF1">
    <property type="entry name" value="UTP PYROPHOSPHATASE"/>
    <property type="match status" value="1"/>
</dbReference>
<feature type="domain" description="YgjP-like metallopeptidase" evidence="1">
    <location>
        <begin position="24"/>
        <end position="232"/>
    </location>
</feature>
<dbReference type="EMBL" id="JADJMH010000013">
    <property type="protein sequence ID" value="MBK7675638.1"/>
    <property type="molecule type" value="Genomic_DNA"/>
</dbReference>
<name>A0A935UHM4_9PROT</name>
<organism evidence="2 3">
    <name type="scientific">Candidatus Accumulibacter proximus</name>
    <dbReference type="NCBI Taxonomy" id="2954385"/>
    <lineage>
        <taxon>Bacteria</taxon>
        <taxon>Pseudomonadati</taxon>
        <taxon>Pseudomonadota</taxon>
        <taxon>Betaproteobacteria</taxon>
        <taxon>Candidatus Accumulibacter</taxon>
    </lineage>
</organism>
<dbReference type="InterPro" id="IPR002725">
    <property type="entry name" value="YgjP-like_metallopeptidase"/>
</dbReference>
<reference evidence="2 3" key="1">
    <citation type="submission" date="2020-10" db="EMBL/GenBank/DDBJ databases">
        <title>Connecting structure to function with the recovery of over 1000 high-quality activated sludge metagenome-assembled genomes encoding full-length rRNA genes using long-read sequencing.</title>
        <authorList>
            <person name="Singleton C.M."/>
            <person name="Petriglieri F."/>
            <person name="Kristensen J.M."/>
            <person name="Kirkegaard R.H."/>
            <person name="Michaelsen T.Y."/>
            <person name="Andersen M.H."/>
            <person name="Karst S.M."/>
            <person name="Dueholm M.S."/>
            <person name="Nielsen P.H."/>
            <person name="Albertsen M."/>
        </authorList>
    </citation>
    <scope>NUCLEOTIDE SEQUENCE [LARGE SCALE GENOMIC DNA]</scope>
    <source>
        <strain evidence="2">EsbW_18-Q3-R4-48_BATAC.285</strain>
    </source>
</reference>
<dbReference type="CDD" id="cd07344">
    <property type="entry name" value="M48_yhfN_like"/>
    <property type="match status" value="1"/>
</dbReference>
<gene>
    <name evidence="2" type="ORF">IPJ27_13260</name>
</gene>
<accession>A0A935UHM4</accession>
<sequence>MQRSIRYGGVEIGFTIRFMTGGRRRVAINVLPNGDVCVDAPDFATPDDVVAAVRRRARWVWQQLEACTVRQRLVLPRHYVSGESHFYLGRRHVLKVFVDATRPPSVRLWHGKLEVVSSRHAPEEVAALLDRWYRERASEYLSRLIEEMTADIRWLNAPPAFRLLRMKTQWGSCSPTGTLILNPDLVKVPRPCVEYVIAHELCHLREHNHSVSYFKLLSALMPDWAKRKAELDVLAELALNR</sequence>
<dbReference type="Proteomes" id="UP000697998">
    <property type="component" value="Unassembled WGS sequence"/>
</dbReference>
<evidence type="ECO:0000313" key="3">
    <source>
        <dbReference type="Proteomes" id="UP000697998"/>
    </source>
</evidence>
<dbReference type="Gene3D" id="3.30.2010.10">
    <property type="entry name" value="Metalloproteases ('zincins'), catalytic domain"/>
    <property type="match status" value="1"/>
</dbReference>
<evidence type="ECO:0000259" key="1">
    <source>
        <dbReference type="Pfam" id="PF01863"/>
    </source>
</evidence>
<proteinExistence type="predicted"/>
<dbReference type="Pfam" id="PF01863">
    <property type="entry name" value="YgjP-like"/>
    <property type="match status" value="1"/>
</dbReference>
<comment type="caution">
    <text evidence="2">The sequence shown here is derived from an EMBL/GenBank/DDBJ whole genome shotgun (WGS) entry which is preliminary data.</text>
</comment>
<dbReference type="PANTHER" id="PTHR30399">
    <property type="entry name" value="UNCHARACTERIZED PROTEIN YGJP"/>
    <property type="match status" value="1"/>
</dbReference>
<dbReference type="AlphaFoldDB" id="A0A935UHM4"/>